<evidence type="ECO:0000256" key="3">
    <source>
        <dbReference type="ARBA" id="ARBA00022723"/>
    </source>
</evidence>
<evidence type="ECO:0000256" key="8">
    <source>
        <dbReference type="RuleBase" id="RU004327"/>
    </source>
</evidence>
<comment type="PTM">
    <text evidence="6">Activated by phosphorylation.</text>
</comment>
<dbReference type="InterPro" id="IPR036900">
    <property type="entry name" value="A-D-PHexomutase_C_sf"/>
</dbReference>
<evidence type="ECO:0000256" key="5">
    <source>
        <dbReference type="ARBA" id="ARBA00023235"/>
    </source>
</evidence>
<keyword evidence="2 6" id="KW-0597">Phosphoprotein</keyword>
<dbReference type="PANTHER" id="PTHR42946">
    <property type="entry name" value="PHOSPHOHEXOSE MUTASE"/>
    <property type="match status" value="1"/>
</dbReference>
<feature type="binding site" description="via phosphate group" evidence="6">
    <location>
        <position position="103"/>
    </location>
    <ligand>
        <name>Mg(2+)</name>
        <dbReference type="ChEBI" id="CHEBI:18420"/>
    </ligand>
</feature>
<proteinExistence type="inferred from homology"/>
<feature type="binding site" evidence="6">
    <location>
        <position position="248"/>
    </location>
    <ligand>
        <name>Mg(2+)</name>
        <dbReference type="ChEBI" id="CHEBI:18420"/>
    </ligand>
</feature>
<dbReference type="InterPro" id="IPR006352">
    <property type="entry name" value="GlmM_bact"/>
</dbReference>
<dbReference type="EMBL" id="LANA01000001">
    <property type="protein sequence ID" value="NMN67023.1"/>
    <property type="molecule type" value="Genomic_DNA"/>
</dbReference>
<evidence type="ECO:0000256" key="6">
    <source>
        <dbReference type="HAMAP-Rule" id="MF_01554"/>
    </source>
</evidence>
<dbReference type="InterPro" id="IPR005843">
    <property type="entry name" value="A-D-PHexomutase_C"/>
</dbReference>
<dbReference type="Pfam" id="PF02878">
    <property type="entry name" value="PGM_PMM_I"/>
    <property type="match status" value="1"/>
</dbReference>
<evidence type="ECO:0000313" key="14">
    <source>
        <dbReference type="Proteomes" id="UP001166004"/>
    </source>
</evidence>
<dbReference type="InterPro" id="IPR005845">
    <property type="entry name" value="A-D-PHexomutase_a/b/a-II"/>
</dbReference>
<dbReference type="RefSeq" id="WP_169035543.1">
    <property type="nucleotide sequence ID" value="NZ_LANA01000001.1"/>
</dbReference>
<gene>
    <name evidence="6" type="primary">glmM</name>
    <name evidence="13" type="ORF">VP91_00001540</name>
</gene>
<keyword evidence="3 6" id="KW-0479">Metal-binding</keyword>
<dbReference type="InterPro" id="IPR016066">
    <property type="entry name" value="A-D-PHexomutase_CS"/>
</dbReference>
<feature type="domain" description="Alpha-D-phosphohexomutase alpha/beta/alpha" evidence="11">
    <location>
        <begin position="159"/>
        <end position="257"/>
    </location>
</feature>
<dbReference type="Pfam" id="PF00408">
    <property type="entry name" value="PGM_PMM_IV"/>
    <property type="match status" value="1"/>
</dbReference>
<dbReference type="PRINTS" id="PR00509">
    <property type="entry name" value="PGMPMM"/>
</dbReference>
<comment type="function">
    <text evidence="6 8">Catalyzes the conversion of glucosamine-6-phosphate to glucosamine-1-phosphate.</text>
</comment>
<dbReference type="NCBIfam" id="NF008139">
    <property type="entry name" value="PRK10887.1"/>
    <property type="match status" value="1"/>
</dbReference>
<keyword evidence="5 6" id="KW-0413">Isomerase</keyword>
<feature type="binding site" evidence="6">
    <location>
        <position position="246"/>
    </location>
    <ligand>
        <name>Mg(2+)</name>
        <dbReference type="ChEBI" id="CHEBI:18420"/>
    </ligand>
</feature>
<dbReference type="InterPro" id="IPR005844">
    <property type="entry name" value="A-D-PHexomutase_a/b/a-I"/>
</dbReference>
<dbReference type="SUPFAM" id="SSF55957">
    <property type="entry name" value="Phosphoglucomutase, C-terminal domain"/>
    <property type="match status" value="1"/>
</dbReference>
<comment type="caution">
    <text evidence="13">The sequence shown here is derived from an EMBL/GenBank/DDBJ whole genome shotgun (WGS) entry which is preliminary data.</text>
</comment>
<evidence type="ECO:0000256" key="4">
    <source>
        <dbReference type="ARBA" id="ARBA00022842"/>
    </source>
</evidence>
<name>A0ABX1T1U4_PELUQ</name>
<comment type="similarity">
    <text evidence="1 6 7">Belongs to the phosphohexose mutase family.</text>
</comment>
<evidence type="ECO:0000256" key="2">
    <source>
        <dbReference type="ARBA" id="ARBA00022553"/>
    </source>
</evidence>
<keyword evidence="14" id="KW-1185">Reference proteome</keyword>
<feature type="domain" description="Alpha-D-phosphohexomutase C-terminal" evidence="9">
    <location>
        <begin position="377"/>
        <end position="438"/>
    </location>
</feature>
<feature type="binding site" evidence="6">
    <location>
        <position position="244"/>
    </location>
    <ligand>
        <name>Mg(2+)</name>
        <dbReference type="ChEBI" id="CHEBI:18420"/>
    </ligand>
</feature>
<dbReference type="InterPro" id="IPR005846">
    <property type="entry name" value="A-D-PHexomutase_a/b/a-III"/>
</dbReference>
<keyword evidence="4 6" id="KW-0460">Magnesium</keyword>
<evidence type="ECO:0000259" key="10">
    <source>
        <dbReference type="Pfam" id="PF02878"/>
    </source>
</evidence>
<dbReference type="Gene3D" id="3.40.120.10">
    <property type="entry name" value="Alpha-D-Glucose-1,6-Bisphosphate, subunit A, domain 3"/>
    <property type="match status" value="3"/>
</dbReference>
<dbReference type="HAMAP" id="MF_01554_B">
    <property type="entry name" value="GlmM_B"/>
    <property type="match status" value="1"/>
</dbReference>
<dbReference type="Pfam" id="PF02880">
    <property type="entry name" value="PGM_PMM_III"/>
    <property type="match status" value="1"/>
</dbReference>
<feature type="domain" description="Alpha-D-phosphohexomutase alpha/beta/alpha" evidence="10">
    <location>
        <begin position="4"/>
        <end position="137"/>
    </location>
</feature>
<comment type="catalytic activity">
    <reaction evidence="6 8">
        <text>alpha-D-glucosamine 1-phosphate = D-glucosamine 6-phosphate</text>
        <dbReference type="Rhea" id="RHEA:23424"/>
        <dbReference type="ChEBI" id="CHEBI:58516"/>
        <dbReference type="ChEBI" id="CHEBI:58725"/>
        <dbReference type="EC" id="5.4.2.10"/>
    </reaction>
</comment>
<evidence type="ECO:0000313" key="13">
    <source>
        <dbReference type="EMBL" id="NMN67023.1"/>
    </source>
</evidence>
<feature type="domain" description="Alpha-D-phosphohexomutase alpha/beta/alpha" evidence="12">
    <location>
        <begin position="261"/>
        <end position="365"/>
    </location>
</feature>
<evidence type="ECO:0000256" key="7">
    <source>
        <dbReference type="RuleBase" id="RU004326"/>
    </source>
</evidence>
<dbReference type="InterPro" id="IPR005841">
    <property type="entry name" value="Alpha-D-phosphohexomutase_SF"/>
</dbReference>
<evidence type="ECO:0000256" key="1">
    <source>
        <dbReference type="ARBA" id="ARBA00010231"/>
    </source>
</evidence>
<sequence length="443" mass="48896">MTKKYFGTDGIRGLVNSSKINGDMFFKFGLASGTYFKTQKKKKQIAIIAKDTRLSGYTLEPALVSGLTSAGMHVYTLGPLPTNGLAMLTKVMKANMGIMITASHNPYHDNGLKLFGPDGLKLSDKIEKKIETLIDKKISNSLSKPKALGRVKRLESANDDYIKILKKNFPKNFNLKGLRIVIDCANGAAYKAGPELLKSLGAKVFSIGVEPNGININKNCGSTFPSKIKLAVKKYKAHIGISLDGDADRIIMCDESGMIIDGDQIIAALAIRWKRKKMLKGGVIGTLMSNYGLEKFFRAQNIKFLRSDVGDRFVKEKMKKNNFNLGGEQSGHIILGKYATTGDGLLVALEVLFSLRKGKKASNFFDTFKKTPQILENIEVKDKTIINKIDIKKSVKSSEKLIKGYGRILVRSSGTESKIRVMGESENIKLLQKCLKTIIKKIK</sequence>
<dbReference type="PROSITE" id="PS00710">
    <property type="entry name" value="PGM_PMM"/>
    <property type="match status" value="1"/>
</dbReference>
<dbReference type="InterPro" id="IPR016055">
    <property type="entry name" value="A-D-PHexomutase_a/b/a-I/II/III"/>
</dbReference>
<dbReference type="NCBIfam" id="TIGR01455">
    <property type="entry name" value="glmM"/>
    <property type="match status" value="1"/>
</dbReference>
<feature type="active site" description="Phosphoserine intermediate" evidence="6">
    <location>
        <position position="103"/>
    </location>
</feature>
<evidence type="ECO:0000259" key="9">
    <source>
        <dbReference type="Pfam" id="PF00408"/>
    </source>
</evidence>
<protein>
    <recommendedName>
        <fullName evidence="6 8">Phosphoglucosamine mutase</fullName>
        <ecNumber evidence="6 8">5.4.2.10</ecNumber>
    </recommendedName>
</protein>
<evidence type="ECO:0000259" key="11">
    <source>
        <dbReference type="Pfam" id="PF02879"/>
    </source>
</evidence>
<dbReference type="InterPro" id="IPR050060">
    <property type="entry name" value="Phosphoglucosamine_mutase"/>
</dbReference>
<dbReference type="Proteomes" id="UP001166004">
    <property type="component" value="Unassembled WGS sequence"/>
</dbReference>
<dbReference type="Pfam" id="PF02879">
    <property type="entry name" value="PGM_PMM_II"/>
    <property type="match status" value="1"/>
</dbReference>
<dbReference type="PANTHER" id="PTHR42946:SF1">
    <property type="entry name" value="PHOSPHOGLUCOMUTASE (ALPHA-D-GLUCOSE-1,6-BISPHOSPHATE-DEPENDENT)"/>
    <property type="match status" value="1"/>
</dbReference>
<dbReference type="CDD" id="cd05802">
    <property type="entry name" value="GlmM"/>
    <property type="match status" value="1"/>
</dbReference>
<dbReference type="Gene3D" id="3.30.310.50">
    <property type="entry name" value="Alpha-D-phosphohexomutase, C-terminal domain"/>
    <property type="match status" value="1"/>
</dbReference>
<evidence type="ECO:0000259" key="12">
    <source>
        <dbReference type="Pfam" id="PF02880"/>
    </source>
</evidence>
<organism evidence="13 14">
    <name type="scientific">Pelagibacter ubique</name>
    <dbReference type="NCBI Taxonomy" id="198252"/>
    <lineage>
        <taxon>Bacteria</taxon>
        <taxon>Pseudomonadati</taxon>
        <taxon>Pseudomonadota</taxon>
        <taxon>Alphaproteobacteria</taxon>
        <taxon>Candidatus Pelagibacterales</taxon>
        <taxon>Candidatus Pelagibacteraceae</taxon>
        <taxon>Candidatus Pelagibacter</taxon>
    </lineage>
</organism>
<reference evidence="13 14" key="1">
    <citation type="submission" date="2019-07" db="EMBL/GenBank/DDBJ databases">
        <title>SAR11 Genome Evolution.</title>
        <authorList>
            <person name="Giovannoni S."/>
        </authorList>
    </citation>
    <scope>NUCLEOTIDE SEQUENCE [LARGE SCALE GENOMIC DNA]</scope>
    <source>
        <strain evidence="13 14">HTCC9565</strain>
    </source>
</reference>
<accession>A0ABX1T1U4</accession>
<dbReference type="SUPFAM" id="SSF53738">
    <property type="entry name" value="Phosphoglucomutase, first 3 domains"/>
    <property type="match status" value="3"/>
</dbReference>
<comment type="cofactor">
    <cofactor evidence="6">
        <name>Mg(2+)</name>
        <dbReference type="ChEBI" id="CHEBI:18420"/>
    </cofactor>
    <text evidence="6">Binds 1 Mg(2+) ion per subunit.</text>
</comment>
<feature type="modified residue" description="Phosphoserine" evidence="6">
    <location>
        <position position="103"/>
    </location>
</feature>
<dbReference type="EC" id="5.4.2.10" evidence="6 8"/>